<evidence type="ECO:0000256" key="5">
    <source>
        <dbReference type="ARBA" id="ARBA00023235"/>
    </source>
</evidence>
<comment type="catalytic activity">
    <reaction evidence="1">
        <text>alpha-D-glucose 6-phosphate = beta-D-glucose 6-phosphate</text>
        <dbReference type="Rhea" id="RHEA:16249"/>
        <dbReference type="ChEBI" id="CHEBI:58225"/>
        <dbReference type="ChEBI" id="CHEBI:58247"/>
        <dbReference type="EC" id="5.1.3.15"/>
    </reaction>
</comment>
<dbReference type="PANTHER" id="PTHR11122:SF13">
    <property type="entry name" value="GLUCOSE-6-PHOSPHATE 1-EPIMERASE"/>
    <property type="match status" value="1"/>
</dbReference>
<dbReference type="Gene3D" id="2.70.98.10">
    <property type="match status" value="1"/>
</dbReference>
<dbReference type="Proteomes" id="UP001159042">
    <property type="component" value="Unassembled WGS sequence"/>
</dbReference>
<dbReference type="InterPro" id="IPR008183">
    <property type="entry name" value="Aldose_1/G6P_1-epimerase"/>
</dbReference>
<dbReference type="GO" id="GO:0005737">
    <property type="term" value="C:cytoplasm"/>
    <property type="evidence" value="ECO:0007669"/>
    <property type="project" value="TreeGrafter"/>
</dbReference>
<dbReference type="AlphaFoldDB" id="A0AAV8W4T7"/>
<comment type="pathway">
    <text evidence="3">Carbohydrate metabolism; galactose metabolism.</text>
</comment>
<dbReference type="SUPFAM" id="SSF74650">
    <property type="entry name" value="Galactose mutarotase-like"/>
    <property type="match status" value="1"/>
</dbReference>
<evidence type="ECO:0000313" key="8">
    <source>
        <dbReference type="EMBL" id="KAJ8921424.1"/>
    </source>
</evidence>
<dbReference type="GO" id="GO:0047938">
    <property type="term" value="F:glucose-6-phosphate 1-epimerase activity"/>
    <property type="evidence" value="ECO:0007669"/>
    <property type="project" value="UniProtKB-UniRule"/>
</dbReference>
<keyword evidence="5 7" id="KW-0413">Isomerase</keyword>
<organism evidence="8 9">
    <name type="scientific">Exocentrus adspersus</name>
    <dbReference type="NCBI Taxonomy" id="1586481"/>
    <lineage>
        <taxon>Eukaryota</taxon>
        <taxon>Metazoa</taxon>
        <taxon>Ecdysozoa</taxon>
        <taxon>Arthropoda</taxon>
        <taxon>Hexapoda</taxon>
        <taxon>Insecta</taxon>
        <taxon>Pterygota</taxon>
        <taxon>Neoptera</taxon>
        <taxon>Endopterygota</taxon>
        <taxon>Coleoptera</taxon>
        <taxon>Polyphaga</taxon>
        <taxon>Cucujiformia</taxon>
        <taxon>Chrysomeloidea</taxon>
        <taxon>Cerambycidae</taxon>
        <taxon>Lamiinae</taxon>
        <taxon>Acanthocinini</taxon>
        <taxon>Exocentrus</taxon>
    </lineage>
</organism>
<evidence type="ECO:0000256" key="6">
    <source>
        <dbReference type="ARBA" id="ARBA00045743"/>
    </source>
</evidence>
<dbReference type="EC" id="5.1.3.15" evidence="7"/>
<dbReference type="PANTHER" id="PTHR11122">
    <property type="entry name" value="APOSPORY-ASSOCIATED PROTEIN C-RELATED"/>
    <property type="match status" value="1"/>
</dbReference>
<dbReference type="EMBL" id="JANEYG010000010">
    <property type="protein sequence ID" value="KAJ8921424.1"/>
    <property type="molecule type" value="Genomic_DNA"/>
</dbReference>
<evidence type="ECO:0000256" key="7">
    <source>
        <dbReference type="PIRNR" id="PIRNR016020"/>
    </source>
</evidence>
<evidence type="ECO:0000256" key="3">
    <source>
        <dbReference type="ARBA" id="ARBA00004947"/>
    </source>
</evidence>
<sequence>MNQHNKVVVLDRGGYTTCTVDLQGATVTSWRLHNEEQLFVTRQSFSQSSSYVRGGIHLIFPHLGLWSFGPREGFARTLLWVLEEGPDTNDTSDVYAVFSLSHDSYIQALWGYRFKLLYKIVLCENKLVFRIGVQNLCVDTPFQFHIMLSSLFRVPDVGKCEVAGLQTYVYKDAEKAGAYIENKKTVTIPERANKVYIDVNHDVSITNIMDGNTLRIQRRNHADLSLWNPGDAPSPEIPDLGDGESKYLFGVKAGTLTRRLHLEPLCSWETSHSFEIVEQSKDKKMIQEITDFLSGFC</sequence>
<comment type="function">
    <text evidence="6">Mutarotase that catalyzes the interconversion of beta-D-galactose and alpha-D-galactose during galactose metabolism. Beta-D-galactose is metabolized in the liver into glucose 1-phosphate, the primary metabolic fuel, by the action of four enzymes that constitute the Leloir pathway: GALM, GALK1 (galactokinase), GALT (galactose-1-phosphate uridylyltransferase) and GALE (UDP-galactose-4'-epimerase). Involved in the maintenance of the equilibrium between the beta- and alpha-anomers of galactose, therefore ensuring a sufficient supply of the alpha-anomer for GALK1. Also active on D-glucose although shows a preference for galactose over glucose.</text>
</comment>
<comment type="caution">
    <text evidence="8">The sequence shown here is derived from an EMBL/GenBank/DDBJ whole genome shotgun (WGS) entry which is preliminary data.</text>
</comment>
<comment type="catalytic activity">
    <reaction evidence="2">
        <text>alpha-D-galactose = beta-D-galactose</text>
        <dbReference type="Rhea" id="RHEA:28675"/>
        <dbReference type="ChEBI" id="CHEBI:27667"/>
        <dbReference type="ChEBI" id="CHEBI:28061"/>
        <dbReference type="EC" id="5.1.3.3"/>
    </reaction>
    <physiologicalReaction direction="right-to-left" evidence="2">
        <dbReference type="Rhea" id="RHEA:28677"/>
    </physiologicalReaction>
</comment>
<evidence type="ECO:0000256" key="2">
    <source>
        <dbReference type="ARBA" id="ARBA00001712"/>
    </source>
</evidence>
<keyword evidence="9" id="KW-1185">Reference proteome</keyword>
<name>A0AAV8W4T7_9CUCU</name>
<evidence type="ECO:0000256" key="4">
    <source>
        <dbReference type="ARBA" id="ARBA00005866"/>
    </source>
</evidence>
<dbReference type="InterPro" id="IPR014718">
    <property type="entry name" value="GH-type_carb-bd"/>
</dbReference>
<reference evidence="8 9" key="1">
    <citation type="journal article" date="2023" name="Insect Mol. Biol.">
        <title>Genome sequencing provides insights into the evolution of gene families encoding plant cell wall-degrading enzymes in longhorned beetles.</title>
        <authorList>
            <person name="Shin N.R."/>
            <person name="Okamura Y."/>
            <person name="Kirsch R."/>
            <person name="Pauchet Y."/>
        </authorList>
    </citation>
    <scope>NUCLEOTIDE SEQUENCE [LARGE SCALE GENOMIC DNA]</scope>
    <source>
        <strain evidence="8">EAD_L_NR</strain>
    </source>
</reference>
<dbReference type="GO" id="GO:0005975">
    <property type="term" value="P:carbohydrate metabolic process"/>
    <property type="evidence" value="ECO:0007669"/>
    <property type="project" value="InterPro"/>
</dbReference>
<gene>
    <name evidence="8" type="ORF">NQ315_003042</name>
</gene>
<protein>
    <recommendedName>
        <fullName evidence="7">glucose-6-phosphate 1-epimerase</fullName>
        <ecNumber evidence="7">5.1.3.15</ecNumber>
    </recommendedName>
</protein>
<dbReference type="GO" id="GO:0030246">
    <property type="term" value="F:carbohydrate binding"/>
    <property type="evidence" value="ECO:0007669"/>
    <property type="project" value="UniProtKB-UniRule"/>
</dbReference>
<evidence type="ECO:0000313" key="9">
    <source>
        <dbReference type="Proteomes" id="UP001159042"/>
    </source>
</evidence>
<dbReference type="PIRSF" id="PIRSF016020">
    <property type="entry name" value="PHexose_mutarotase"/>
    <property type="match status" value="1"/>
</dbReference>
<dbReference type="Pfam" id="PF01263">
    <property type="entry name" value="Aldose_epim"/>
    <property type="match status" value="1"/>
</dbReference>
<proteinExistence type="inferred from homology"/>
<dbReference type="InterPro" id="IPR025532">
    <property type="entry name" value="G6P_1-epimerase"/>
</dbReference>
<evidence type="ECO:0000256" key="1">
    <source>
        <dbReference type="ARBA" id="ARBA00001096"/>
    </source>
</evidence>
<dbReference type="InterPro" id="IPR011013">
    <property type="entry name" value="Gal_mutarotase_sf_dom"/>
</dbReference>
<comment type="similarity">
    <text evidence="4 7">Belongs to the glucose-6-phosphate 1-epimerase family.</text>
</comment>
<dbReference type="GO" id="GO:0004034">
    <property type="term" value="F:aldose 1-epimerase activity"/>
    <property type="evidence" value="ECO:0007669"/>
    <property type="project" value="UniProtKB-EC"/>
</dbReference>
<accession>A0AAV8W4T7</accession>